<evidence type="ECO:0000256" key="1">
    <source>
        <dbReference type="SAM" id="SignalP"/>
    </source>
</evidence>
<keyword evidence="3" id="KW-1185">Reference proteome</keyword>
<dbReference type="EMBL" id="JADKPO010000060">
    <property type="protein sequence ID" value="MBF4770532.1"/>
    <property type="molecule type" value="Genomic_DNA"/>
</dbReference>
<dbReference type="Proteomes" id="UP000660668">
    <property type="component" value="Unassembled WGS sequence"/>
</dbReference>
<dbReference type="RefSeq" id="WP_194698676.1">
    <property type="nucleotide sequence ID" value="NZ_JADKPO010000060.1"/>
</dbReference>
<organism evidence="2 3">
    <name type="scientific">Nocardioides agariphilus</name>
    <dbReference type="NCBI Taxonomy" id="433664"/>
    <lineage>
        <taxon>Bacteria</taxon>
        <taxon>Bacillati</taxon>
        <taxon>Actinomycetota</taxon>
        <taxon>Actinomycetes</taxon>
        <taxon>Propionibacteriales</taxon>
        <taxon>Nocardioidaceae</taxon>
        <taxon>Nocardioides</taxon>
    </lineage>
</organism>
<keyword evidence="1" id="KW-0732">Signal</keyword>
<evidence type="ECO:0000313" key="3">
    <source>
        <dbReference type="Proteomes" id="UP000660668"/>
    </source>
</evidence>
<feature type="signal peptide" evidence="1">
    <location>
        <begin position="1"/>
        <end position="41"/>
    </location>
</feature>
<name>A0A930YKL2_9ACTN</name>
<accession>A0A930YKL2</accession>
<dbReference type="InterPro" id="IPR006311">
    <property type="entry name" value="TAT_signal"/>
</dbReference>
<proteinExistence type="predicted"/>
<sequence length="196" mass="20623">MNISTVIARKAGLARRGLVPLGLLAATAASTLALGASPASAAEFTAADREPYVEATAPMLVGRDRVFASGPGEVVTEAIEYGGLLVGASPASSDEQQVNVIYVLERFDGAVWKVVDSSLRVVEVKGFERTLVGRGVYTPPTQVTHLYRMTYHLGWYDKATGDALVSGVVNADGSGDSVCVTLRTECESTADGKLRM</sequence>
<dbReference type="PROSITE" id="PS51318">
    <property type="entry name" value="TAT"/>
    <property type="match status" value="1"/>
</dbReference>
<comment type="caution">
    <text evidence="2">The sequence shown here is derived from an EMBL/GenBank/DDBJ whole genome shotgun (WGS) entry which is preliminary data.</text>
</comment>
<reference evidence="2" key="1">
    <citation type="submission" date="2020-11" db="EMBL/GenBank/DDBJ databases">
        <title>Nocardioides cynanchi sp. nov., isolated from soil of rhizosphere of Cynanchum wilfordii.</title>
        <authorList>
            <person name="Lee J.-S."/>
            <person name="Suh M.K."/>
            <person name="Kim J.-S."/>
        </authorList>
    </citation>
    <scope>NUCLEOTIDE SEQUENCE</scope>
    <source>
        <strain evidence="2">KCTC 19276</strain>
    </source>
</reference>
<evidence type="ECO:0000313" key="2">
    <source>
        <dbReference type="EMBL" id="MBF4770532.1"/>
    </source>
</evidence>
<feature type="chain" id="PRO_5036701804" evidence="1">
    <location>
        <begin position="42"/>
        <end position="196"/>
    </location>
</feature>
<protein>
    <submittedName>
        <fullName evidence="2">Uncharacterized protein</fullName>
    </submittedName>
</protein>
<dbReference type="AlphaFoldDB" id="A0A930YKL2"/>
<gene>
    <name evidence="2" type="ORF">ISU10_22405</name>
</gene>